<feature type="transmembrane region" description="Helical" evidence="2">
    <location>
        <begin position="53"/>
        <end position="76"/>
    </location>
</feature>
<keyword evidence="2" id="KW-0472">Membrane</keyword>
<dbReference type="NCBIfam" id="TIGR01571">
    <property type="entry name" value="A_thal_Cys_rich"/>
    <property type="match status" value="1"/>
</dbReference>
<accession>A0A267GDX4</accession>
<dbReference type="Pfam" id="PF04749">
    <property type="entry name" value="PLAC8"/>
    <property type="match status" value="1"/>
</dbReference>
<dbReference type="InterPro" id="IPR006461">
    <property type="entry name" value="PLAC_motif_containing"/>
</dbReference>
<name>A0A267GDX4_9PLAT</name>
<reference evidence="4 7" key="1">
    <citation type="submission" date="2017-06" db="EMBL/GenBank/DDBJ databases">
        <title>A platform for efficient transgenesis in Macrostomum lignano, a flatworm model organism for stem cell research.</title>
        <authorList>
            <person name="Berezikov E."/>
        </authorList>
    </citation>
    <scope>NUCLEOTIDE SEQUENCE [LARGE SCALE GENOMIC DNA]</scope>
    <source>
        <strain evidence="4">DV1</strain>
        <tissue evidence="4">Whole organism</tissue>
    </source>
</reference>
<dbReference type="AlphaFoldDB" id="A0A267GDX4"/>
<evidence type="ECO:0000256" key="1">
    <source>
        <dbReference type="ARBA" id="ARBA00009024"/>
    </source>
</evidence>
<keyword evidence="7" id="KW-1185">Reference proteome</keyword>
<comment type="caution">
    <text evidence="4">The sequence shown here is derived from an EMBL/GenBank/DDBJ whole genome shotgun (WGS) entry which is preliminary data.</text>
</comment>
<dbReference type="EMBL" id="NIVC01000383">
    <property type="protein sequence ID" value="PAA84272.1"/>
    <property type="molecule type" value="Genomic_DNA"/>
</dbReference>
<dbReference type="OrthoDB" id="1045822at2759"/>
<evidence type="ECO:0000256" key="2">
    <source>
        <dbReference type="SAM" id="Phobius"/>
    </source>
</evidence>
<keyword evidence="2" id="KW-0812">Transmembrane</keyword>
<dbReference type="EMBL" id="NIVC01000376">
    <property type="protein sequence ID" value="PAA84365.1"/>
    <property type="molecule type" value="Genomic_DNA"/>
</dbReference>
<evidence type="ECO:0000313" key="4">
    <source>
        <dbReference type="EMBL" id="PAA84238.1"/>
    </source>
</evidence>
<proteinExistence type="inferred from homology"/>
<evidence type="ECO:0000313" key="6">
    <source>
        <dbReference type="EMBL" id="PAA84365.1"/>
    </source>
</evidence>
<organism evidence="4 7">
    <name type="scientific">Macrostomum lignano</name>
    <dbReference type="NCBI Taxonomy" id="282301"/>
    <lineage>
        <taxon>Eukaryota</taxon>
        <taxon>Metazoa</taxon>
        <taxon>Spiralia</taxon>
        <taxon>Lophotrochozoa</taxon>
        <taxon>Platyhelminthes</taxon>
        <taxon>Rhabditophora</taxon>
        <taxon>Macrostomorpha</taxon>
        <taxon>Macrostomida</taxon>
        <taxon>Macrostomidae</taxon>
        <taxon>Macrostomum</taxon>
    </lineage>
</organism>
<protein>
    <submittedName>
        <fullName evidence="4">Uncharacterized protein</fullName>
    </submittedName>
</protein>
<dbReference type="EMBL" id="NIVC01004693">
    <property type="protein sequence ID" value="PAA46815.1"/>
    <property type="molecule type" value="Genomic_DNA"/>
</dbReference>
<dbReference type="Proteomes" id="UP000215902">
    <property type="component" value="Unassembled WGS sequence"/>
</dbReference>
<evidence type="ECO:0000313" key="7">
    <source>
        <dbReference type="Proteomes" id="UP000215902"/>
    </source>
</evidence>
<evidence type="ECO:0000313" key="5">
    <source>
        <dbReference type="EMBL" id="PAA84272.1"/>
    </source>
</evidence>
<gene>
    <name evidence="6" type="ORF">BOX15_Mlig015295g2</name>
    <name evidence="5" type="ORF">BOX15_Mlig015295g3</name>
    <name evidence="4" type="ORF">BOX15_Mlig015295g4</name>
    <name evidence="3" type="ORF">BOX15_Mlig015295g5</name>
</gene>
<dbReference type="EMBL" id="NIVC01000384">
    <property type="protein sequence ID" value="PAA84238.1"/>
    <property type="molecule type" value="Genomic_DNA"/>
</dbReference>
<evidence type="ECO:0000313" key="3">
    <source>
        <dbReference type="EMBL" id="PAA46815.1"/>
    </source>
</evidence>
<sequence length="127" mass="14639">MQQPTQPTQPIQPMPLRPEGEYHHGLFNCFEEFGTCIITWFLPCYTHGQNAKAVNQSCPLCGIGFLFLPICLAVFIRTKIREQQNIPGNICKDCLSFIFCLPCSLVQDARETKYFDPNYQAMKMQRE</sequence>
<comment type="similarity">
    <text evidence="1">Belongs to the cornifelin family.</text>
</comment>
<dbReference type="PANTHER" id="PTHR15907">
    <property type="entry name" value="DUF614 FAMILY PROTEIN-RELATED"/>
    <property type="match status" value="1"/>
</dbReference>
<keyword evidence="2" id="KW-1133">Transmembrane helix</keyword>